<dbReference type="PANTHER" id="PTHR46796">
    <property type="entry name" value="HTH-TYPE TRANSCRIPTIONAL ACTIVATOR RHAS-RELATED"/>
    <property type="match status" value="1"/>
</dbReference>
<dbReference type="InterPro" id="IPR018060">
    <property type="entry name" value="HTH_AraC"/>
</dbReference>
<dbReference type="GO" id="GO:0003700">
    <property type="term" value="F:DNA-binding transcription factor activity"/>
    <property type="evidence" value="ECO:0007669"/>
    <property type="project" value="InterPro"/>
</dbReference>
<dbReference type="InterPro" id="IPR011051">
    <property type="entry name" value="RmlC_Cupin_sf"/>
</dbReference>
<organism evidence="5 6">
    <name type="scientific">Glycomyces artemisiae</name>
    <dbReference type="NCBI Taxonomy" id="1076443"/>
    <lineage>
        <taxon>Bacteria</taxon>
        <taxon>Bacillati</taxon>
        <taxon>Actinomycetota</taxon>
        <taxon>Actinomycetes</taxon>
        <taxon>Glycomycetales</taxon>
        <taxon>Glycomycetaceae</taxon>
        <taxon>Glycomyces</taxon>
    </lineage>
</organism>
<evidence type="ECO:0000256" key="2">
    <source>
        <dbReference type="ARBA" id="ARBA00023125"/>
    </source>
</evidence>
<dbReference type="GO" id="GO:0043565">
    <property type="term" value="F:sequence-specific DNA binding"/>
    <property type="evidence" value="ECO:0007669"/>
    <property type="project" value="InterPro"/>
</dbReference>
<name>A0A2T0UPZ1_9ACTN</name>
<evidence type="ECO:0000313" key="5">
    <source>
        <dbReference type="EMBL" id="PRY59938.1"/>
    </source>
</evidence>
<evidence type="ECO:0000256" key="3">
    <source>
        <dbReference type="ARBA" id="ARBA00023163"/>
    </source>
</evidence>
<dbReference type="EMBL" id="PVTJ01000003">
    <property type="protein sequence ID" value="PRY59938.1"/>
    <property type="molecule type" value="Genomic_DNA"/>
</dbReference>
<evidence type="ECO:0000313" key="6">
    <source>
        <dbReference type="Proteomes" id="UP000238176"/>
    </source>
</evidence>
<evidence type="ECO:0000259" key="4">
    <source>
        <dbReference type="PROSITE" id="PS01124"/>
    </source>
</evidence>
<reference evidence="5 6" key="1">
    <citation type="submission" date="2018-03" db="EMBL/GenBank/DDBJ databases">
        <title>Genomic Encyclopedia of Type Strains, Phase III (KMG-III): the genomes of soil and plant-associated and newly described type strains.</title>
        <authorList>
            <person name="Whitman W."/>
        </authorList>
    </citation>
    <scope>NUCLEOTIDE SEQUENCE [LARGE SCALE GENOMIC DNA]</scope>
    <source>
        <strain evidence="5 6">CGMCC 4.7067</strain>
    </source>
</reference>
<dbReference type="InterPro" id="IPR050204">
    <property type="entry name" value="AraC_XylS_family_regulators"/>
</dbReference>
<dbReference type="Pfam" id="PF12833">
    <property type="entry name" value="HTH_18"/>
    <property type="match status" value="1"/>
</dbReference>
<proteinExistence type="predicted"/>
<dbReference type="SUPFAM" id="SSF46689">
    <property type="entry name" value="Homeodomain-like"/>
    <property type="match status" value="1"/>
</dbReference>
<dbReference type="Gene3D" id="1.10.10.60">
    <property type="entry name" value="Homeodomain-like"/>
    <property type="match status" value="1"/>
</dbReference>
<keyword evidence="2" id="KW-0238">DNA-binding</keyword>
<gene>
    <name evidence="5" type="ORF">B0I28_103412</name>
</gene>
<dbReference type="Gene3D" id="2.60.120.10">
    <property type="entry name" value="Jelly Rolls"/>
    <property type="match status" value="1"/>
</dbReference>
<dbReference type="SUPFAM" id="SSF51182">
    <property type="entry name" value="RmlC-like cupins"/>
    <property type="match status" value="1"/>
</dbReference>
<evidence type="ECO:0000256" key="1">
    <source>
        <dbReference type="ARBA" id="ARBA00023015"/>
    </source>
</evidence>
<sequence length="271" mass="29251">MELASARVWVARGTAPAMQRAHSHDDIELNIVTRGAIEYLMGERRLRVEQGQAAVFWASPPHLLLEPEGAPAEVCWAHVPLSTVLTWDLPAADLRALLEGRPALAPVPADVDAVGVWRRWEADFASGDAATALLEVQAQVRRTLSAARASNGGGQAPVPRPLAMAAFIMDRFRDPITAADVAAVAHLNTEYAMTVFRRAWEMTIGEFLLRRRVAEAQRLLATTDLDCAAVGYASGFGSGSSFYAQFAKAVGTSPGQYRAALAPRRHSSPAR</sequence>
<feature type="domain" description="HTH araC/xylS-type" evidence="4">
    <location>
        <begin position="162"/>
        <end position="260"/>
    </location>
</feature>
<keyword evidence="3" id="KW-0804">Transcription</keyword>
<accession>A0A2T0UPZ1</accession>
<keyword evidence="6" id="KW-1185">Reference proteome</keyword>
<dbReference type="PROSITE" id="PS01124">
    <property type="entry name" value="HTH_ARAC_FAMILY_2"/>
    <property type="match status" value="1"/>
</dbReference>
<dbReference type="PANTHER" id="PTHR46796:SF6">
    <property type="entry name" value="ARAC SUBFAMILY"/>
    <property type="match status" value="1"/>
</dbReference>
<protein>
    <submittedName>
        <fullName evidence="5">AraC family transcriptional regulator</fullName>
    </submittedName>
</protein>
<dbReference type="Proteomes" id="UP000238176">
    <property type="component" value="Unassembled WGS sequence"/>
</dbReference>
<dbReference type="InterPro" id="IPR014710">
    <property type="entry name" value="RmlC-like_jellyroll"/>
</dbReference>
<keyword evidence="1" id="KW-0805">Transcription regulation</keyword>
<dbReference type="InterPro" id="IPR009057">
    <property type="entry name" value="Homeodomain-like_sf"/>
</dbReference>
<dbReference type="SMART" id="SM00342">
    <property type="entry name" value="HTH_ARAC"/>
    <property type="match status" value="1"/>
</dbReference>
<dbReference type="AlphaFoldDB" id="A0A2T0UPZ1"/>
<comment type="caution">
    <text evidence="5">The sequence shown here is derived from an EMBL/GenBank/DDBJ whole genome shotgun (WGS) entry which is preliminary data.</text>
</comment>